<dbReference type="GeneID" id="136074397"/>
<feature type="domain" description="DDE-1" evidence="1">
    <location>
        <begin position="207"/>
        <end position="345"/>
    </location>
</feature>
<gene>
    <name evidence="3" type="primary">LOC136074397</name>
</gene>
<organism evidence="2 3">
    <name type="scientific">Hydra vulgaris</name>
    <name type="common">Hydra</name>
    <name type="synonym">Hydra attenuata</name>
    <dbReference type="NCBI Taxonomy" id="6087"/>
    <lineage>
        <taxon>Eukaryota</taxon>
        <taxon>Metazoa</taxon>
        <taxon>Cnidaria</taxon>
        <taxon>Hydrozoa</taxon>
        <taxon>Hydroidolina</taxon>
        <taxon>Anthoathecata</taxon>
        <taxon>Aplanulata</taxon>
        <taxon>Hydridae</taxon>
        <taxon>Hydra</taxon>
    </lineage>
</organism>
<evidence type="ECO:0000259" key="1">
    <source>
        <dbReference type="Pfam" id="PF03184"/>
    </source>
</evidence>
<reference evidence="2" key="1">
    <citation type="submission" date="2025-05" db="UniProtKB">
        <authorList>
            <consortium name="RefSeq"/>
        </authorList>
    </citation>
    <scope>NUCLEOTIDE SEQUENCE [LARGE SCALE GENOMIC DNA]</scope>
</reference>
<dbReference type="Proteomes" id="UP001652625">
    <property type="component" value="Chromosome 01"/>
</dbReference>
<evidence type="ECO:0000313" key="2">
    <source>
        <dbReference type="Proteomes" id="UP001652625"/>
    </source>
</evidence>
<dbReference type="RefSeq" id="XP_065642783.1">
    <property type="nucleotide sequence ID" value="XM_065786711.1"/>
</dbReference>
<reference evidence="3" key="2">
    <citation type="submission" date="2025-08" db="UniProtKB">
        <authorList>
            <consortium name="RefSeq"/>
        </authorList>
    </citation>
    <scope>IDENTIFICATION</scope>
</reference>
<dbReference type="Pfam" id="PF03184">
    <property type="entry name" value="DDE_1"/>
    <property type="match status" value="1"/>
</dbReference>
<keyword evidence="2" id="KW-1185">Reference proteome</keyword>
<proteinExistence type="predicted"/>
<dbReference type="PANTHER" id="PTHR19303">
    <property type="entry name" value="TRANSPOSON"/>
    <property type="match status" value="1"/>
</dbReference>
<sequence length="573" mass="65709">MVRNYIKSTQQQSKTYTDSELKRAIQLVNDGEPCKRVARLLNIPHRTLRCHISGLRKSSVVGRKSSLQPDEEMSIAKYIAIFSDFGYAFDKIDLKLFVQSFLNKSGRNCPFFNENLLGDNWVRSFLERHKSALSYRACQNICRKRAAISCDSVNRFFNNLEDTIKNIQPQNIINYDETNLSDDPKSKQMIFGKGTKHAERVINTSKSSVSIMFACTADGIFLPPYTVYKAERLMDTWILGGPIGARYNRTKSGWFDGNCFKDWMQTLVVPYFRHVDNNTTKLLIGDNLACHLSIDVIEICETNNIRMVFLPPNSTHLLQPLDLAVYGPMKSTWRKIITEWKMGEGRFHTSLPKNVFPRLLLNLLTNMNHMQEFAVNGFKTSGIYPLNRKKIIDKILRTDISKSSQNLVSPLVFERLAELRQASAKKPGAVMRGKKVKVSPGKSVSLKDVATDSSASKFQSKHKLIKIKNTQLNESLNIERQERNSKLNLNTFKEMIDYDIPSSSKMYIDLEEASDKKSDGIQKEKSEMLKKKIYLLKKVIYMMIMTLRIRFSIKTKHTCKKSLTTPQMKALTN</sequence>
<dbReference type="InterPro" id="IPR050863">
    <property type="entry name" value="CenT-Element_Derived"/>
</dbReference>
<dbReference type="PANTHER" id="PTHR19303:SF74">
    <property type="entry name" value="POGO TRANSPOSABLE ELEMENT WITH KRAB DOMAIN"/>
    <property type="match status" value="1"/>
</dbReference>
<dbReference type="InterPro" id="IPR009057">
    <property type="entry name" value="Homeodomain-like_sf"/>
</dbReference>
<dbReference type="SUPFAM" id="SSF46689">
    <property type="entry name" value="Homeodomain-like"/>
    <property type="match status" value="1"/>
</dbReference>
<dbReference type="InterPro" id="IPR036397">
    <property type="entry name" value="RNaseH_sf"/>
</dbReference>
<accession>A0ABM4B1Y5</accession>
<dbReference type="Gene3D" id="3.30.420.10">
    <property type="entry name" value="Ribonuclease H-like superfamily/Ribonuclease H"/>
    <property type="match status" value="1"/>
</dbReference>
<name>A0ABM4B1Y5_HYDVU</name>
<protein>
    <submittedName>
        <fullName evidence="3">Jerky protein homolog-like</fullName>
    </submittedName>
</protein>
<evidence type="ECO:0000313" key="3">
    <source>
        <dbReference type="RefSeq" id="XP_065642783.1"/>
    </source>
</evidence>
<dbReference type="InterPro" id="IPR004875">
    <property type="entry name" value="DDE_SF_endonuclease_dom"/>
</dbReference>